<dbReference type="GO" id="GO:0008270">
    <property type="term" value="F:zinc ion binding"/>
    <property type="evidence" value="ECO:0007669"/>
    <property type="project" value="InterPro"/>
</dbReference>
<organism evidence="7 8">
    <name type="scientific">Plectosphaerella cucumerina</name>
    <dbReference type="NCBI Taxonomy" id="40658"/>
    <lineage>
        <taxon>Eukaryota</taxon>
        <taxon>Fungi</taxon>
        <taxon>Dikarya</taxon>
        <taxon>Ascomycota</taxon>
        <taxon>Pezizomycotina</taxon>
        <taxon>Sordariomycetes</taxon>
        <taxon>Hypocreomycetidae</taxon>
        <taxon>Glomerellales</taxon>
        <taxon>Plectosphaerellaceae</taxon>
        <taxon>Plectosphaerella</taxon>
    </lineage>
</organism>
<dbReference type="OrthoDB" id="47007at2759"/>
<name>A0A8K0TJQ5_9PEZI</name>
<dbReference type="EMBL" id="JAGPXD010000003">
    <property type="protein sequence ID" value="KAH7361658.1"/>
    <property type="molecule type" value="Genomic_DNA"/>
</dbReference>
<dbReference type="SMART" id="SM00906">
    <property type="entry name" value="Fungal_trans"/>
    <property type="match status" value="1"/>
</dbReference>
<dbReference type="PROSITE" id="PS00463">
    <property type="entry name" value="ZN2_CY6_FUNGAL_1"/>
    <property type="match status" value="1"/>
</dbReference>
<reference evidence="7" key="1">
    <citation type="journal article" date="2021" name="Nat. Commun.">
        <title>Genetic determinants of endophytism in the Arabidopsis root mycobiome.</title>
        <authorList>
            <person name="Mesny F."/>
            <person name="Miyauchi S."/>
            <person name="Thiergart T."/>
            <person name="Pickel B."/>
            <person name="Atanasova L."/>
            <person name="Karlsson M."/>
            <person name="Huettel B."/>
            <person name="Barry K.W."/>
            <person name="Haridas S."/>
            <person name="Chen C."/>
            <person name="Bauer D."/>
            <person name="Andreopoulos W."/>
            <person name="Pangilinan J."/>
            <person name="LaButti K."/>
            <person name="Riley R."/>
            <person name="Lipzen A."/>
            <person name="Clum A."/>
            <person name="Drula E."/>
            <person name="Henrissat B."/>
            <person name="Kohler A."/>
            <person name="Grigoriev I.V."/>
            <person name="Martin F.M."/>
            <person name="Hacquard S."/>
        </authorList>
    </citation>
    <scope>NUCLEOTIDE SEQUENCE</scope>
    <source>
        <strain evidence="7">MPI-CAGE-AT-0016</strain>
    </source>
</reference>
<dbReference type="Gene3D" id="4.10.240.10">
    <property type="entry name" value="Zn(2)-C6 fungal-type DNA-binding domain"/>
    <property type="match status" value="1"/>
</dbReference>
<keyword evidence="8" id="KW-1185">Reference proteome</keyword>
<dbReference type="GO" id="GO:0005634">
    <property type="term" value="C:nucleus"/>
    <property type="evidence" value="ECO:0007669"/>
    <property type="project" value="TreeGrafter"/>
</dbReference>
<protein>
    <recommendedName>
        <fullName evidence="6">Zn(2)-C6 fungal-type domain-containing protein</fullName>
    </recommendedName>
</protein>
<evidence type="ECO:0000313" key="7">
    <source>
        <dbReference type="EMBL" id="KAH7361658.1"/>
    </source>
</evidence>
<evidence type="ECO:0000256" key="5">
    <source>
        <dbReference type="SAM" id="MobiDB-lite"/>
    </source>
</evidence>
<evidence type="ECO:0000256" key="1">
    <source>
        <dbReference type="ARBA" id="ARBA00022723"/>
    </source>
</evidence>
<dbReference type="InterPro" id="IPR036864">
    <property type="entry name" value="Zn2-C6_fun-type_DNA-bd_sf"/>
</dbReference>
<feature type="region of interest" description="Disordered" evidence="5">
    <location>
        <begin position="66"/>
        <end position="111"/>
    </location>
</feature>
<sequence>MPRPKVHHSQRQRAAEACNFCRDAKKRCSGTAPCNQCVQRGLDQSCFITYLPRGTRTRTAIAEAKAAYKGKAQPRTPPRISGPSRGSLDGTAAGGGGDFYPISPSDSRHSVPEAGMIRSEVSLEPVEASPGTLATEAGAGLTTNGPRMLRSNLGEPVFIGAAASITFLRTVRQIVASQIGPSPFSATDGNESMLEVESPRAQGLPMTIACNSEATELDAEQKSQYLQSFYSVTEAFIDIFEPAKLEELIATSSPKPISTPGITAAKALTMASQQACLDLVIAIGAQCSPIPNSQAIGRGYFRQAQCRAFSGLIEDPDINIVRAFLLMAFYMLGECRRNTAYMYLSIATRGALALGLHSRDSYPSKTKLDIKDQMRLRLWISVRIMDKLVNAILDRPAVTLGIHTDLQSVIKDLAEESADHRTDCLVATNDMVSIISDINEKLYHKKEVTVSAVEQLLQDIDAWKRKLPASVQTCPGQASSDSCTLPTVPPKGAIGNIHVSCLYYFAVTLATRPIFMSSLTMQPLRTSSSHHPLAAACLDSGMFLAQTAVDALRAGLLQSNMCILKALVFAAGLVLGVESFAKTTVNHELETSFEGAKDVLNYLAIKSPQAAHYFEILTSLSSAITKRRSKAPPASGGGRYVSRIFSLDSSTTSEIQLPNSEAVAAIPPAQMGHWEDPFSTFAGGDAGVFNWSATQLERGDLDMDWEGLNISQWDNFPYS</sequence>
<keyword evidence="4" id="KW-0539">Nucleus</keyword>
<dbReference type="Proteomes" id="UP000813385">
    <property type="component" value="Unassembled WGS sequence"/>
</dbReference>
<dbReference type="GO" id="GO:0006351">
    <property type="term" value="P:DNA-templated transcription"/>
    <property type="evidence" value="ECO:0007669"/>
    <property type="project" value="InterPro"/>
</dbReference>
<keyword evidence="1" id="KW-0479">Metal-binding</keyword>
<dbReference type="GO" id="GO:0000978">
    <property type="term" value="F:RNA polymerase II cis-regulatory region sequence-specific DNA binding"/>
    <property type="evidence" value="ECO:0007669"/>
    <property type="project" value="TreeGrafter"/>
</dbReference>
<evidence type="ECO:0000256" key="2">
    <source>
        <dbReference type="ARBA" id="ARBA00023015"/>
    </source>
</evidence>
<evidence type="ECO:0000256" key="4">
    <source>
        <dbReference type="ARBA" id="ARBA00023242"/>
    </source>
</evidence>
<evidence type="ECO:0000259" key="6">
    <source>
        <dbReference type="PROSITE" id="PS50048"/>
    </source>
</evidence>
<dbReference type="CDD" id="cd00067">
    <property type="entry name" value="GAL4"/>
    <property type="match status" value="1"/>
</dbReference>
<accession>A0A8K0TJQ5</accession>
<dbReference type="PANTHER" id="PTHR47424:SF9">
    <property type="entry name" value="TAH-2"/>
    <property type="match status" value="1"/>
</dbReference>
<dbReference type="SUPFAM" id="SSF57701">
    <property type="entry name" value="Zn2/Cys6 DNA-binding domain"/>
    <property type="match status" value="1"/>
</dbReference>
<dbReference type="CDD" id="cd12148">
    <property type="entry name" value="fungal_TF_MHR"/>
    <property type="match status" value="1"/>
</dbReference>
<gene>
    <name evidence="7" type="ORF">B0T11DRAFT_338649</name>
</gene>
<dbReference type="PROSITE" id="PS50048">
    <property type="entry name" value="ZN2_CY6_FUNGAL_2"/>
    <property type="match status" value="1"/>
</dbReference>
<dbReference type="PANTHER" id="PTHR47424">
    <property type="entry name" value="REGULATORY PROTEIN GAL4"/>
    <property type="match status" value="1"/>
</dbReference>
<dbReference type="InterPro" id="IPR051127">
    <property type="entry name" value="Fungal_SecMet_Regulators"/>
</dbReference>
<dbReference type="AlphaFoldDB" id="A0A8K0TJQ5"/>
<dbReference type="Pfam" id="PF00172">
    <property type="entry name" value="Zn_clus"/>
    <property type="match status" value="1"/>
</dbReference>
<dbReference type="GO" id="GO:0000435">
    <property type="term" value="P:positive regulation of transcription from RNA polymerase II promoter by galactose"/>
    <property type="evidence" value="ECO:0007669"/>
    <property type="project" value="TreeGrafter"/>
</dbReference>
<evidence type="ECO:0000256" key="3">
    <source>
        <dbReference type="ARBA" id="ARBA00023163"/>
    </source>
</evidence>
<dbReference type="SMART" id="SM00066">
    <property type="entry name" value="GAL4"/>
    <property type="match status" value="1"/>
</dbReference>
<dbReference type="Pfam" id="PF04082">
    <property type="entry name" value="Fungal_trans"/>
    <property type="match status" value="1"/>
</dbReference>
<comment type="caution">
    <text evidence="7">The sequence shown here is derived from an EMBL/GenBank/DDBJ whole genome shotgun (WGS) entry which is preliminary data.</text>
</comment>
<dbReference type="InterPro" id="IPR007219">
    <property type="entry name" value="XnlR_reg_dom"/>
</dbReference>
<proteinExistence type="predicted"/>
<dbReference type="InterPro" id="IPR001138">
    <property type="entry name" value="Zn2Cys6_DnaBD"/>
</dbReference>
<evidence type="ECO:0000313" key="8">
    <source>
        <dbReference type="Proteomes" id="UP000813385"/>
    </source>
</evidence>
<feature type="domain" description="Zn(2)-C6 fungal-type" evidence="6">
    <location>
        <begin position="17"/>
        <end position="48"/>
    </location>
</feature>
<keyword evidence="2" id="KW-0805">Transcription regulation</keyword>
<keyword evidence="3" id="KW-0804">Transcription</keyword>
<dbReference type="GO" id="GO:0000981">
    <property type="term" value="F:DNA-binding transcription factor activity, RNA polymerase II-specific"/>
    <property type="evidence" value="ECO:0007669"/>
    <property type="project" value="InterPro"/>
</dbReference>